<dbReference type="Proteomes" id="UP001049518">
    <property type="component" value="Chromosome"/>
</dbReference>
<sequence length="69" mass="7005">MSDDPSTLIVDVVPGPGRRPTLSRAALAQIACTADAITGIDRVGLRGAPGTGGNAWGVLTCGRFRDLLG</sequence>
<reference evidence="1" key="1">
    <citation type="submission" date="2020-07" db="EMBL/GenBank/DDBJ databases">
        <authorList>
            <person name="Tarantini F.S."/>
            <person name="Hong K.W."/>
            <person name="Chan K.G."/>
        </authorList>
    </citation>
    <scope>NUCLEOTIDE SEQUENCE</scope>
    <source>
        <strain evidence="1">32-07</strain>
    </source>
</reference>
<dbReference type="RefSeq" id="WP_231331105.1">
    <property type="nucleotide sequence ID" value="NZ_CP059572.1"/>
</dbReference>
<gene>
    <name evidence="1" type="ORF">AGRA3207_006652</name>
</gene>
<evidence type="ECO:0000313" key="1">
    <source>
        <dbReference type="EMBL" id="QXJ25192.1"/>
    </source>
</evidence>
<keyword evidence="2" id="KW-1185">Reference proteome</keyword>
<protein>
    <submittedName>
        <fullName evidence="1">Uncharacterized protein</fullName>
    </submittedName>
</protein>
<accession>A0ABX8R5F3</accession>
<dbReference type="EMBL" id="CP059572">
    <property type="protein sequence ID" value="QXJ25192.1"/>
    <property type="molecule type" value="Genomic_DNA"/>
</dbReference>
<organism evidence="1 2">
    <name type="scientific">Actinomadura graeca</name>
    <dbReference type="NCBI Taxonomy" id="2750812"/>
    <lineage>
        <taxon>Bacteria</taxon>
        <taxon>Bacillati</taxon>
        <taxon>Actinomycetota</taxon>
        <taxon>Actinomycetes</taxon>
        <taxon>Streptosporangiales</taxon>
        <taxon>Thermomonosporaceae</taxon>
        <taxon>Actinomadura</taxon>
    </lineage>
</organism>
<evidence type="ECO:0000313" key="2">
    <source>
        <dbReference type="Proteomes" id="UP001049518"/>
    </source>
</evidence>
<name>A0ABX8R5F3_9ACTN</name>
<proteinExistence type="predicted"/>